<accession>A0ABQ4WGR9</accession>
<organism evidence="2 3">
    <name type="scientific">Tanacetum coccineum</name>
    <dbReference type="NCBI Taxonomy" id="301880"/>
    <lineage>
        <taxon>Eukaryota</taxon>
        <taxon>Viridiplantae</taxon>
        <taxon>Streptophyta</taxon>
        <taxon>Embryophyta</taxon>
        <taxon>Tracheophyta</taxon>
        <taxon>Spermatophyta</taxon>
        <taxon>Magnoliopsida</taxon>
        <taxon>eudicotyledons</taxon>
        <taxon>Gunneridae</taxon>
        <taxon>Pentapetalae</taxon>
        <taxon>asterids</taxon>
        <taxon>campanulids</taxon>
        <taxon>Asterales</taxon>
        <taxon>Asteraceae</taxon>
        <taxon>Asteroideae</taxon>
        <taxon>Anthemideae</taxon>
        <taxon>Anthemidinae</taxon>
        <taxon>Tanacetum</taxon>
    </lineage>
</organism>
<feature type="compositionally biased region" description="Low complexity" evidence="1">
    <location>
        <begin position="289"/>
        <end position="302"/>
    </location>
</feature>
<gene>
    <name evidence="2" type="ORF">Tco_0625394</name>
</gene>
<evidence type="ECO:0000313" key="2">
    <source>
        <dbReference type="EMBL" id="GJS52032.1"/>
    </source>
</evidence>
<feature type="region of interest" description="Disordered" evidence="1">
    <location>
        <begin position="276"/>
        <end position="307"/>
    </location>
</feature>
<reference evidence="2" key="2">
    <citation type="submission" date="2022-01" db="EMBL/GenBank/DDBJ databases">
        <authorList>
            <person name="Yamashiro T."/>
            <person name="Shiraishi A."/>
            <person name="Satake H."/>
            <person name="Nakayama K."/>
        </authorList>
    </citation>
    <scope>NUCLEOTIDE SEQUENCE</scope>
</reference>
<protein>
    <submittedName>
        <fullName evidence="2">Uncharacterized protein</fullName>
    </submittedName>
</protein>
<proteinExistence type="predicted"/>
<evidence type="ECO:0000313" key="3">
    <source>
        <dbReference type="Proteomes" id="UP001151760"/>
    </source>
</evidence>
<keyword evidence="3" id="KW-1185">Reference proteome</keyword>
<evidence type="ECO:0000256" key="1">
    <source>
        <dbReference type="SAM" id="MobiDB-lite"/>
    </source>
</evidence>
<name>A0ABQ4WGR9_9ASTR</name>
<dbReference type="Proteomes" id="UP001151760">
    <property type="component" value="Unassembled WGS sequence"/>
</dbReference>
<comment type="caution">
    <text evidence="2">The sequence shown here is derived from an EMBL/GenBank/DDBJ whole genome shotgun (WGS) entry which is preliminary data.</text>
</comment>
<dbReference type="EMBL" id="BQNB010008627">
    <property type="protein sequence ID" value="GJS52032.1"/>
    <property type="molecule type" value="Genomic_DNA"/>
</dbReference>
<sequence>MDYKRTKDYLPRVHHTKQIDEELRESYRILEKRLFYEGRIVTPSFIAEKNMLPIFQAIGFEPFLTLNEPICPRFVVEFYHSLEVKRNKLDIPYIEFKLGQFTFMLTLSRLSQIFKTPHALETFYIFEWSLNSLDDHPNNNYFGPKYDIIEKAITTPRITQAQLLRDPHKLYIDDIRPDLKGWELFFKENFFCSIDKRNKVKACTAYMLYYLTIGRKFNFTSMIIYRIEEVIKKRKGPIPFAMILTRLYNHILATNPQSIVPIARFTIHEHVMDPLDISRNPSTEKGKKIASSPAISSSSSSSNDNEAPSFLEFYDELSDSEDLTNAQREKREMFNCLN</sequence>
<reference evidence="2" key="1">
    <citation type="journal article" date="2022" name="Int. J. Mol. Sci.">
        <title>Draft Genome of Tanacetum Coccineum: Genomic Comparison of Closely Related Tanacetum-Family Plants.</title>
        <authorList>
            <person name="Yamashiro T."/>
            <person name="Shiraishi A."/>
            <person name="Nakayama K."/>
            <person name="Satake H."/>
        </authorList>
    </citation>
    <scope>NUCLEOTIDE SEQUENCE</scope>
</reference>